<dbReference type="SUPFAM" id="SSF56645">
    <property type="entry name" value="Acyl-CoA dehydrogenase NM domain-like"/>
    <property type="match status" value="1"/>
</dbReference>
<organism evidence="4 5">
    <name type="scientific">Paenibacillus filicis</name>
    <dbReference type="NCBI Taxonomy" id="669464"/>
    <lineage>
        <taxon>Bacteria</taxon>
        <taxon>Bacillati</taxon>
        <taxon>Bacillota</taxon>
        <taxon>Bacilli</taxon>
        <taxon>Bacillales</taxon>
        <taxon>Paenibacillaceae</taxon>
        <taxon>Paenibacillus</taxon>
    </lineage>
</organism>
<gene>
    <name evidence="4" type="ORF">WMW72_02250</name>
</gene>
<proteinExistence type="predicted"/>
<evidence type="ECO:0000259" key="2">
    <source>
        <dbReference type="Pfam" id="PF02771"/>
    </source>
</evidence>
<dbReference type="Gene3D" id="2.40.110.10">
    <property type="entry name" value="Butyryl-CoA Dehydrogenase, subunit A, domain 2"/>
    <property type="match status" value="1"/>
</dbReference>
<dbReference type="PANTHER" id="PTHR43884">
    <property type="entry name" value="ACYL-COA DEHYDROGENASE"/>
    <property type="match status" value="1"/>
</dbReference>
<dbReference type="EMBL" id="JBBPCC010000001">
    <property type="protein sequence ID" value="MEK8126724.1"/>
    <property type="molecule type" value="Genomic_DNA"/>
</dbReference>
<dbReference type="Gene3D" id="1.20.140.10">
    <property type="entry name" value="Butyryl-CoA Dehydrogenase, subunit A, domain 3"/>
    <property type="match status" value="1"/>
</dbReference>
<dbReference type="Gene3D" id="1.10.540.10">
    <property type="entry name" value="Acyl-CoA dehydrogenase/oxidase, N-terminal domain"/>
    <property type="match status" value="1"/>
</dbReference>
<dbReference type="InterPro" id="IPR013107">
    <property type="entry name" value="Acyl-CoA_DH_C"/>
</dbReference>
<protein>
    <submittedName>
        <fullName evidence="4">Acyl-CoA dehydrogenase family protein</fullName>
    </submittedName>
</protein>
<dbReference type="InterPro" id="IPR009100">
    <property type="entry name" value="AcylCoA_DH/oxidase_NM_dom_sf"/>
</dbReference>
<reference evidence="4 5" key="1">
    <citation type="submission" date="2024-04" db="EMBL/GenBank/DDBJ databases">
        <title>draft genome sequnece of Paenibacillus filicis.</title>
        <authorList>
            <person name="Kim D.-U."/>
        </authorList>
    </citation>
    <scope>NUCLEOTIDE SEQUENCE [LARGE SCALE GENOMIC DNA]</scope>
    <source>
        <strain evidence="4 5">KACC14197</strain>
    </source>
</reference>
<dbReference type="InterPro" id="IPR046373">
    <property type="entry name" value="Acyl-CoA_Oxase/DH_mid-dom_sf"/>
</dbReference>
<dbReference type="Proteomes" id="UP001469365">
    <property type="component" value="Unassembled WGS sequence"/>
</dbReference>
<name>A0ABU9DCZ6_9BACL</name>
<dbReference type="InterPro" id="IPR013786">
    <property type="entry name" value="AcylCoA_DH/ox_N"/>
</dbReference>
<evidence type="ECO:0000259" key="3">
    <source>
        <dbReference type="Pfam" id="PF08028"/>
    </source>
</evidence>
<sequence length="395" mass="44222">MSVTTERKEAAYYIDLAARLAEQFAKDAVERDKAGGTPTAQLNLLRESGLLSAFIPVQYGGGGQPWSVILRIVRELSRADASIGHLYGYHCLPLTRLYMVGSEEQKRYYFTESVRNQWFWGNSGNVMDRRLLGKRDGNRYIVNGVKGFSSGSPGSDYLSVLWWDEETLEPIGGFIPTNRKGVVVCEDWDGMGQRQTGSGTVRYEHVIVDEHEILHSTNEKETGFTYIIALLSFNILTNVFIGSARGAITEAAKYTLAHSRPWIASGVEKAADDPSIHRQYGELWIQVEGAEALADLALDKFDRIWEKQEATTPEERGEASILFQSANVLAGNVALEVTSRMFEVMGARSATAAQGFDRFWRNVRTHTLHNPAEYKLRQVGKWVLTGEYPTPGYYS</sequence>
<evidence type="ECO:0000313" key="4">
    <source>
        <dbReference type="EMBL" id="MEK8126724.1"/>
    </source>
</evidence>
<keyword evidence="1" id="KW-0560">Oxidoreductase</keyword>
<keyword evidence="5" id="KW-1185">Reference proteome</keyword>
<dbReference type="InterPro" id="IPR036250">
    <property type="entry name" value="AcylCo_DH-like_C"/>
</dbReference>
<dbReference type="PIRSF" id="PIRSF016578">
    <property type="entry name" value="HsaA"/>
    <property type="match status" value="1"/>
</dbReference>
<dbReference type="PANTHER" id="PTHR43884:SF12">
    <property type="entry name" value="ISOVALERYL-COA DEHYDROGENASE, MITOCHONDRIAL-RELATED"/>
    <property type="match status" value="1"/>
</dbReference>
<dbReference type="RefSeq" id="WP_341413774.1">
    <property type="nucleotide sequence ID" value="NZ_JBBPCC010000001.1"/>
</dbReference>
<accession>A0ABU9DCZ6</accession>
<dbReference type="SUPFAM" id="SSF47203">
    <property type="entry name" value="Acyl-CoA dehydrogenase C-terminal domain-like"/>
    <property type="match status" value="1"/>
</dbReference>
<dbReference type="Pfam" id="PF02771">
    <property type="entry name" value="Acyl-CoA_dh_N"/>
    <property type="match status" value="1"/>
</dbReference>
<dbReference type="InterPro" id="IPR037069">
    <property type="entry name" value="AcylCoA_DH/ox_N_sf"/>
</dbReference>
<feature type="domain" description="Acyl-CoA dehydrogenase/oxidase N-terminal" evidence="2">
    <location>
        <begin position="19"/>
        <end position="113"/>
    </location>
</feature>
<feature type="domain" description="Acyl-CoA dehydrogenase C-terminal" evidence="3">
    <location>
        <begin position="239"/>
        <end position="370"/>
    </location>
</feature>
<evidence type="ECO:0000256" key="1">
    <source>
        <dbReference type="ARBA" id="ARBA00023002"/>
    </source>
</evidence>
<evidence type="ECO:0000313" key="5">
    <source>
        <dbReference type="Proteomes" id="UP001469365"/>
    </source>
</evidence>
<comment type="caution">
    <text evidence="4">The sequence shown here is derived from an EMBL/GenBank/DDBJ whole genome shotgun (WGS) entry which is preliminary data.</text>
</comment>
<dbReference type="Pfam" id="PF08028">
    <property type="entry name" value="Acyl-CoA_dh_2"/>
    <property type="match status" value="1"/>
</dbReference>